<dbReference type="STRING" id="292415.Tbd_1275"/>
<dbReference type="InterPro" id="IPR050832">
    <property type="entry name" value="Bact_Acetyltransf"/>
</dbReference>
<dbReference type="HOGENOM" id="CLU_056607_6_4_4"/>
<dbReference type="Proteomes" id="UP000008291">
    <property type="component" value="Chromosome"/>
</dbReference>
<accession>Q3SJD6</accession>
<sequence length="143" mass="15439">MSAAMLLETDWARDAPRLAAVRRAVFIDEQGVPEHMEWDADDAVSTHWLALVDGEPVGCARLLPDGWIGRMAVLPAWRGRGIGRALLGAALAAARERGHRTVRLSAQRHAAAFYARAGFVVSGDVYEEAGIPHVAMQKTLAAT</sequence>
<dbReference type="InterPro" id="IPR016181">
    <property type="entry name" value="Acyl_CoA_acyltransferase"/>
</dbReference>
<protein>
    <recommendedName>
        <fullName evidence="3">N-acetyltransferase domain-containing protein</fullName>
    </recommendedName>
</protein>
<keyword evidence="5" id="KW-1185">Reference proteome</keyword>
<dbReference type="PANTHER" id="PTHR43877">
    <property type="entry name" value="AMINOALKYLPHOSPHONATE N-ACETYLTRANSFERASE-RELATED-RELATED"/>
    <property type="match status" value="1"/>
</dbReference>
<keyword evidence="2" id="KW-0012">Acyltransferase</keyword>
<dbReference type="AlphaFoldDB" id="Q3SJD6"/>
<dbReference type="InterPro" id="IPR000182">
    <property type="entry name" value="GNAT_dom"/>
</dbReference>
<evidence type="ECO:0000313" key="4">
    <source>
        <dbReference type="EMBL" id="AAZ97228.1"/>
    </source>
</evidence>
<organism evidence="4 5">
    <name type="scientific">Thiobacillus denitrificans (strain ATCC 25259 / T1)</name>
    <dbReference type="NCBI Taxonomy" id="292415"/>
    <lineage>
        <taxon>Bacteria</taxon>
        <taxon>Pseudomonadati</taxon>
        <taxon>Pseudomonadota</taxon>
        <taxon>Betaproteobacteria</taxon>
        <taxon>Nitrosomonadales</taxon>
        <taxon>Thiobacillaceae</taxon>
        <taxon>Thiobacillus</taxon>
    </lineage>
</organism>
<dbReference type="RefSeq" id="WP_011311787.1">
    <property type="nucleotide sequence ID" value="NC_007404.1"/>
</dbReference>
<dbReference type="eggNOG" id="COG2153">
    <property type="taxonomic scope" value="Bacteria"/>
</dbReference>
<dbReference type="PROSITE" id="PS51186">
    <property type="entry name" value="GNAT"/>
    <property type="match status" value="1"/>
</dbReference>
<name>Q3SJD6_THIDA</name>
<dbReference type="Pfam" id="PF13673">
    <property type="entry name" value="Acetyltransf_10"/>
    <property type="match status" value="1"/>
</dbReference>
<dbReference type="GO" id="GO:0016747">
    <property type="term" value="F:acyltransferase activity, transferring groups other than amino-acyl groups"/>
    <property type="evidence" value="ECO:0007669"/>
    <property type="project" value="InterPro"/>
</dbReference>
<proteinExistence type="predicted"/>
<gene>
    <name evidence="4" type="ordered locus">Tbd_1275</name>
</gene>
<dbReference type="SUPFAM" id="SSF55729">
    <property type="entry name" value="Acyl-CoA N-acyltransferases (Nat)"/>
    <property type="match status" value="1"/>
</dbReference>
<evidence type="ECO:0000313" key="5">
    <source>
        <dbReference type="Proteomes" id="UP000008291"/>
    </source>
</evidence>
<reference evidence="4 5" key="1">
    <citation type="journal article" date="2006" name="J. Bacteriol.">
        <title>The genome sequence of the obligately chemolithoautotrophic, facultatively anaerobic bacterium Thiobacillus denitrificans.</title>
        <authorList>
            <person name="Beller H.R."/>
            <person name="Chain P.S."/>
            <person name="Letain T.E."/>
            <person name="Chakicherla A."/>
            <person name="Larimer F.W."/>
            <person name="Richardson P.M."/>
            <person name="Coleman M.A."/>
            <person name="Wood A.P."/>
            <person name="Kelly D.P."/>
        </authorList>
    </citation>
    <scope>NUCLEOTIDE SEQUENCE [LARGE SCALE GENOMIC DNA]</scope>
    <source>
        <strain evidence="4 5">ATCC 25259</strain>
    </source>
</reference>
<dbReference type="Gene3D" id="3.40.630.30">
    <property type="match status" value="1"/>
</dbReference>
<evidence type="ECO:0000259" key="3">
    <source>
        <dbReference type="PROSITE" id="PS51186"/>
    </source>
</evidence>
<dbReference type="KEGG" id="tbd:Tbd_1275"/>
<dbReference type="CDD" id="cd04301">
    <property type="entry name" value="NAT_SF"/>
    <property type="match status" value="1"/>
</dbReference>
<dbReference type="EMBL" id="CP000116">
    <property type="protein sequence ID" value="AAZ97228.1"/>
    <property type="molecule type" value="Genomic_DNA"/>
</dbReference>
<feature type="domain" description="N-acetyltransferase" evidence="3">
    <location>
        <begin position="5"/>
        <end position="141"/>
    </location>
</feature>
<evidence type="ECO:0000256" key="1">
    <source>
        <dbReference type="ARBA" id="ARBA00022679"/>
    </source>
</evidence>
<evidence type="ECO:0000256" key="2">
    <source>
        <dbReference type="ARBA" id="ARBA00023315"/>
    </source>
</evidence>
<dbReference type="PANTHER" id="PTHR43877:SF1">
    <property type="entry name" value="ACETYLTRANSFERASE"/>
    <property type="match status" value="1"/>
</dbReference>
<dbReference type="OrthoDB" id="9796171at2"/>
<keyword evidence="1" id="KW-0808">Transferase</keyword>